<gene>
    <name evidence="4" type="ordered locus">Bathy16g01690</name>
</gene>
<name>K8F5Y8_9CHLO</name>
<feature type="compositionally biased region" description="Basic and acidic residues" evidence="1">
    <location>
        <begin position="183"/>
        <end position="194"/>
    </location>
</feature>
<accession>K8F5Y8</accession>
<dbReference type="InterPro" id="IPR029063">
    <property type="entry name" value="SAM-dependent_MTases_sf"/>
</dbReference>
<dbReference type="Pfam" id="PF13847">
    <property type="entry name" value="Methyltransf_31"/>
    <property type="match status" value="1"/>
</dbReference>
<proteinExistence type="predicted"/>
<feature type="domain" description="Methyltransferase" evidence="2">
    <location>
        <begin position="207"/>
        <end position="365"/>
    </location>
</feature>
<evidence type="ECO:0000313" key="5">
    <source>
        <dbReference type="Proteomes" id="UP000198341"/>
    </source>
</evidence>
<dbReference type="SUPFAM" id="SSF53335">
    <property type="entry name" value="S-adenosyl-L-methionine-dependent methyltransferases"/>
    <property type="match status" value="1"/>
</dbReference>
<dbReference type="KEGG" id="bpg:Bathy16g01690"/>
<dbReference type="InterPro" id="IPR048647">
    <property type="entry name" value="RlmA_N"/>
</dbReference>
<feature type="compositionally biased region" description="Basic residues" evidence="1">
    <location>
        <begin position="170"/>
        <end position="182"/>
    </location>
</feature>
<dbReference type="Proteomes" id="UP000198341">
    <property type="component" value="Chromosome 16"/>
</dbReference>
<dbReference type="InterPro" id="IPR025714">
    <property type="entry name" value="Methyltranfer_dom"/>
</dbReference>
<dbReference type="GeneID" id="19011305"/>
<dbReference type="RefSeq" id="XP_007508628.1">
    <property type="nucleotide sequence ID" value="XM_007508566.1"/>
</dbReference>
<reference evidence="4 5" key="1">
    <citation type="submission" date="2011-10" db="EMBL/GenBank/DDBJ databases">
        <authorList>
            <person name="Genoscope - CEA"/>
        </authorList>
    </citation>
    <scope>NUCLEOTIDE SEQUENCE [LARGE SCALE GENOMIC DNA]</scope>
    <source>
        <strain evidence="4 5">RCC 1105</strain>
    </source>
</reference>
<dbReference type="OrthoDB" id="66144at2759"/>
<feature type="domain" description="23S rRNA (guanine(745)-N(1))-methyltransferase N-terminal" evidence="3">
    <location>
        <begin position="46"/>
        <end position="81"/>
    </location>
</feature>
<feature type="region of interest" description="Disordered" evidence="1">
    <location>
        <begin position="440"/>
        <end position="463"/>
    </location>
</feature>
<dbReference type="EMBL" id="FO082263">
    <property type="protein sequence ID" value="CCO20245.1"/>
    <property type="molecule type" value="Genomic_DNA"/>
</dbReference>
<dbReference type="CDD" id="cd02440">
    <property type="entry name" value="AdoMet_MTases"/>
    <property type="match status" value="1"/>
</dbReference>
<evidence type="ECO:0000313" key="4">
    <source>
        <dbReference type="EMBL" id="CCO20245.1"/>
    </source>
</evidence>
<dbReference type="AlphaFoldDB" id="K8F5Y8"/>
<dbReference type="Gene3D" id="3.40.50.150">
    <property type="entry name" value="Vaccinia Virus protein VP39"/>
    <property type="match status" value="1"/>
</dbReference>
<dbReference type="Pfam" id="PF21302">
    <property type="entry name" value="Zn_ribbon_RlmA"/>
    <property type="match status" value="1"/>
</dbReference>
<organism evidence="4 5">
    <name type="scientific">Bathycoccus prasinos</name>
    <dbReference type="NCBI Taxonomy" id="41875"/>
    <lineage>
        <taxon>Eukaryota</taxon>
        <taxon>Viridiplantae</taxon>
        <taxon>Chlorophyta</taxon>
        <taxon>Mamiellophyceae</taxon>
        <taxon>Mamiellales</taxon>
        <taxon>Bathycoccaceae</taxon>
        <taxon>Bathycoccus</taxon>
    </lineage>
</organism>
<protein>
    <submittedName>
        <fullName evidence="4">rRNA (Guanine-N(1)-)-methyltransferase</fullName>
    </submittedName>
</protein>
<evidence type="ECO:0000256" key="1">
    <source>
        <dbReference type="SAM" id="MobiDB-lite"/>
    </source>
</evidence>
<feature type="compositionally biased region" description="Basic and acidic residues" evidence="1">
    <location>
        <begin position="137"/>
        <end position="160"/>
    </location>
</feature>
<evidence type="ECO:0000259" key="3">
    <source>
        <dbReference type="Pfam" id="PF21302"/>
    </source>
</evidence>
<sequence>MLLSSSSFLLPTTIASRRKKGRNNSSKRNEVKCFSYASHSSSFSPFKCPTCAKPLTKHSMALRCPNEHSIDIAREGFAHLLTTRTVTGDTREMVQSRKQFLDSKTFDFLFEEKLKREVLEAVSRCLESEEKEENADDEKSNGIKSSNSEKSEKTQHHPEDGNTNSGFKVGPRRKKLEAKKRARAEQALEMNNKRKEEEEAEEVVFVTIADIGCGDGYWLEKISRWLVFGENDEVVSLRERARKRNVRFRFIGIDASKEAVRVAAKRMMITTAANEDERILEEKVNGAEFFFAVADANDVPMEDDSVDISLSVFAPRNGKEIERTMKEKGTFLVVSPSPLHLQELRSNEAKERGVICLNIEDNKSERVEKQLKELTSLAPIESSSRSDSNSSSEIIERAVPMSSQDVQLLLKMGASGFHQTDASLNAARNYWNSNNTVAKTSASASAERGGGEGVGVHEEPPHRKVTLSFHVRAFSKQK</sequence>
<evidence type="ECO:0000259" key="2">
    <source>
        <dbReference type="Pfam" id="PF13847"/>
    </source>
</evidence>
<feature type="region of interest" description="Disordered" evidence="1">
    <location>
        <begin position="126"/>
        <end position="194"/>
    </location>
</feature>
<keyword evidence="5" id="KW-1185">Reference proteome</keyword>